<sequence>MNLKVAFAGVIENNAIDKMRDTMIRQAEENSKDTIYDFHKFSGGRGYPDLHANMRTIAQDLKIKLGVLNQEESIFEKIFKSKEFYIVHASDRNLINETKKSLTLLSRARLDKTDILFNNRNSTNLDIENLGNHYYVYFSLEVGKELKKSKSKFGNHLYRIRYSGNKSSFIHSSMVLFDHLVPSMHLYKINGNKRLLDDIDISQESKEQLTRRKMQRGNSSFSGFENCINGLLYSILIDIRNLDNEDDRKKLLSTHSDDGINLIINGLYRPEVRVPIVAGFLEGEYEYIHPCL</sequence>
<dbReference type="Proteomes" id="UP001271890">
    <property type="component" value="Unassembled WGS sequence"/>
</dbReference>
<protein>
    <submittedName>
        <fullName evidence="1">Uncharacterized protein</fullName>
    </submittedName>
</protein>
<organism evidence="1 2">
    <name type="scientific">Xenorhabdus santafensis</name>
    <dbReference type="NCBI Taxonomy" id="2582833"/>
    <lineage>
        <taxon>Bacteria</taxon>
        <taxon>Pseudomonadati</taxon>
        <taxon>Pseudomonadota</taxon>
        <taxon>Gammaproteobacteria</taxon>
        <taxon>Enterobacterales</taxon>
        <taxon>Morganellaceae</taxon>
        <taxon>Xenorhabdus</taxon>
    </lineage>
</organism>
<dbReference type="EMBL" id="VCDN01000011">
    <property type="protein sequence ID" value="MDX7986061.1"/>
    <property type="molecule type" value="Genomic_DNA"/>
</dbReference>
<comment type="caution">
    <text evidence="1">The sequence shown here is derived from an EMBL/GenBank/DDBJ whole genome shotgun (WGS) entry which is preliminary data.</text>
</comment>
<gene>
    <name evidence="1" type="ORF">FE392_01750</name>
</gene>
<reference evidence="2" key="1">
    <citation type="journal article" date="2024" name="Toxins">
        <title>Genome Sequence Analysis of Native Xenorhabdus Strains Isolated from Entomopathogenic Nematodes in Argentina.</title>
        <authorList>
            <person name="Palma L."/>
            <person name="Frizzo L."/>
            <person name="Kaiser S."/>
            <person name="Berry C."/>
            <person name="Caballero P."/>
            <person name="Bode H.B."/>
            <person name="Del Valle E.E."/>
        </authorList>
    </citation>
    <scope>NUCLEOTIDE SEQUENCE [LARGE SCALE GENOMIC DNA]</scope>
    <source>
        <strain evidence="2">12</strain>
    </source>
</reference>
<proteinExistence type="predicted"/>
<evidence type="ECO:0000313" key="1">
    <source>
        <dbReference type="EMBL" id="MDX7986061.1"/>
    </source>
</evidence>
<dbReference type="RefSeq" id="WP_319928512.1">
    <property type="nucleotide sequence ID" value="NZ_VCDN01000011.1"/>
</dbReference>
<keyword evidence="2" id="KW-1185">Reference proteome</keyword>
<name>A0ABU4S7H7_9GAMM</name>
<evidence type="ECO:0000313" key="2">
    <source>
        <dbReference type="Proteomes" id="UP001271890"/>
    </source>
</evidence>
<accession>A0ABU4S7H7</accession>